<evidence type="ECO:0000313" key="1">
    <source>
        <dbReference type="EMBL" id="MBB6511579.1"/>
    </source>
</evidence>
<organism evidence="1 2">
    <name type="scientific">Gracilibacillus halotolerans</name>
    <dbReference type="NCBI Taxonomy" id="74386"/>
    <lineage>
        <taxon>Bacteria</taxon>
        <taxon>Bacillati</taxon>
        <taxon>Bacillota</taxon>
        <taxon>Bacilli</taxon>
        <taxon>Bacillales</taxon>
        <taxon>Bacillaceae</taxon>
        <taxon>Gracilibacillus</taxon>
    </lineage>
</organism>
<gene>
    <name evidence="1" type="ORF">GGQ92_000346</name>
</gene>
<protein>
    <submittedName>
        <fullName evidence="1">Uncharacterized protein</fullName>
    </submittedName>
</protein>
<reference evidence="1 2" key="1">
    <citation type="submission" date="2020-08" db="EMBL/GenBank/DDBJ databases">
        <title>Genomic Encyclopedia of Type Strains, Phase IV (KMG-IV): sequencing the most valuable type-strain genomes for metagenomic binning, comparative biology and taxonomic classification.</title>
        <authorList>
            <person name="Goeker M."/>
        </authorList>
    </citation>
    <scope>NUCLEOTIDE SEQUENCE [LARGE SCALE GENOMIC DNA]</scope>
    <source>
        <strain evidence="1 2">DSM 11805</strain>
    </source>
</reference>
<keyword evidence="2" id="KW-1185">Reference proteome</keyword>
<accession>A0A841RGI0</accession>
<comment type="caution">
    <text evidence="1">The sequence shown here is derived from an EMBL/GenBank/DDBJ whole genome shotgun (WGS) entry which is preliminary data.</text>
</comment>
<name>A0A841RGI0_9BACI</name>
<dbReference type="EMBL" id="JACHON010000001">
    <property type="protein sequence ID" value="MBB6511579.1"/>
    <property type="molecule type" value="Genomic_DNA"/>
</dbReference>
<evidence type="ECO:0000313" key="2">
    <source>
        <dbReference type="Proteomes" id="UP000572212"/>
    </source>
</evidence>
<dbReference type="AlphaFoldDB" id="A0A841RGI0"/>
<dbReference type="Proteomes" id="UP000572212">
    <property type="component" value="Unassembled WGS sequence"/>
</dbReference>
<dbReference type="RefSeq" id="WP_184243938.1">
    <property type="nucleotide sequence ID" value="NZ_BAAACU010000022.1"/>
</dbReference>
<sequence length="51" mass="5926">MAKVKMLVQTTYNKQLLRKGKVYEVADDTATRWEISRIAELADNEQTNQPE</sequence>
<proteinExistence type="predicted"/>